<feature type="domain" description="Guanylate cyclase" evidence="10">
    <location>
        <begin position="236"/>
        <end position="364"/>
    </location>
</feature>
<organism evidence="11 12">
    <name type="scientific">Pedococcus cremeus</name>
    <dbReference type="NCBI Taxonomy" id="587636"/>
    <lineage>
        <taxon>Bacteria</taxon>
        <taxon>Bacillati</taxon>
        <taxon>Actinomycetota</taxon>
        <taxon>Actinomycetes</taxon>
        <taxon>Micrococcales</taxon>
        <taxon>Intrasporangiaceae</taxon>
        <taxon>Pedococcus</taxon>
    </lineage>
</organism>
<feature type="compositionally biased region" description="Low complexity" evidence="8">
    <location>
        <begin position="428"/>
        <end position="441"/>
    </location>
</feature>
<gene>
    <name evidence="11" type="ORF">SAMN05216199_0726</name>
</gene>
<feature type="transmembrane region" description="Helical" evidence="9">
    <location>
        <begin position="136"/>
        <end position="153"/>
    </location>
</feature>
<evidence type="ECO:0000256" key="2">
    <source>
        <dbReference type="ARBA" id="ARBA00022692"/>
    </source>
</evidence>
<dbReference type="InterPro" id="IPR001054">
    <property type="entry name" value="A/G_cyclase"/>
</dbReference>
<dbReference type="SUPFAM" id="SSF55073">
    <property type="entry name" value="Nucleotide cyclase"/>
    <property type="match status" value="1"/>
</dbReference>
<dbReference type="PANTHER" id="PTHR11920">
    <property type="entry name" value="GUANYLYL CYCLASE"/>
    <property type="match status" value="1"/>
</dbReference>
<evidence type="ECO:0000256" key="9">
    <source>
        <dbReference type="SAM" id="Phobius"/>
    </source>
</evidence>
<dbReference type="RefSeq" id="WP_091755408.1">
    <property type="nucleotide sequence ID" value="NZ_FOHB01000001.1"/>
</dbReference>
<evidence type="ECO:0000256" key="8">
    <source>
        <dbReference type="SAM" id="MobiDB-lite"/>
    </source>
</evidence>
<dbReference type="Pfam" id="PF00211">
    <property type="entry name" value="Guanylate_cyc"/>
    <property type="match status" value="1"/>
</dbReference>
<dbReference type="InterPro" id="IPR029787">
    <property type="entry name" value="Nucleotide_cyclase"/>
</dbReference>
<dbReference type="CDD" id="cd07302">
    <property type="entry name" value="CHD"/>
    <property type="match status" value="1"/>
</dbReference>
<dbReference type="InterPro" id="IPR050401">
    <property type="entry name" value="Cyclic_nucleotide_synthase"/>
</dbReference>
<evidence type="ECO:0000256" key="1">
    <source>
        <dbReference type="ARBA" id="ARBA00004370"/>
    </source>
</evidence>
<keyword evidence="4 9" id="KW-1133">Transmembrane helix</keyword>
<dbReference type="SMART" id="SM00044">
    <property type="entry name" value="CYCc"/>
    <property type="match status" value="1"/>
</dbReference>
<proteinExistence type="inferred from homology"/>
<evidence type="ECO:0000313" key="12">
    <source>
        <dbReference type="Proteomes" id="UP000199019"/>
    </source>
</evidence>
<evidence type="ECO:0000256" key="6">
    <source>
        <dbReference type="ARBA" id="ARBA00023239"/>
    </source>
</evidence>
<dbReference type="GO" id="GO:0000166">
    <property type="term" value="F:nucleotide binding"/>
    <property type="evidence" value="ECO:0007669"/>
    <property type="project" value="UniProtKB-KW"/>
</dbReference>
<feature type="transmembrane region" description="Helical" evidence="9">
    <location>
        <begin position="58"/>
        <end position="77"/>
    </location>
</feature>
<feature type="transmembrane region" description="Helical" evidence="9">
    <location>
        <begin position="89"/>
        <end position="106"/>
    </location>
</feature>
<feature type="transmembrane region" description="Helical" evidence="9">
    <location>
        <begin position="112"/>
        <end position="129"/>
    </location>
</feature>
<dbReference type="GO" id="GO:0004383">
    <property type="term" value="F:guanylate cyclase activity"/>
    <property type="evidence" value="ECO:0007669"/>
    <property type="project" value="TreeGrafter"/>
</dbReference>
<sequence length="454" mass="48074">MARPRAVLAALTALGSTPDGSDDEQVRSGTLILASVLISLVSFVWVTTYLVYGYPLSAAIPAAYQVITVLGLVVLAHNHRFELFRKTQFVVFLVLPALLQASLGGFVASSGMSLWSIFTPLAALALLGTRRSVPWLVAYFTLLVLLAVLDPWLSQHPAELPAGFVTAFFVLNVVGVTLCTYVMLAYFVEQRARAHQALEAEQERSERLLLNVLPEPIAARLKRESGVIAEHYDSVSVLFADLVGFTARSLVMAPRDLVALLDQIFSAFDRVADAEGLEKIKTIGDAYMAAGGLPEPRPGHLEAAARAALAMRAEIADLAQRGGHPWLAVRIGIDAGPAVAGVIGRRKFIYDLWGDTVNTASRMESHGLPGQIQVTERVAGALEGSFELRPRGVVDVKGKGPMRTFLLTGPRRPLPAGAPGEAAGGSAAGSAADEAGAGSASVDPAAAGVEDLRP</sequence>
<evidence type="ECO:0000313" key="11">
    <source>
        <dbReference type="EMBL" id="SER63148.1"/>
    </source>
</evidence>
<dbReference type="PANTHER" id="PTHR11920:SF335">
    <property type="entry name" value="GUANYLATE CYCLASE"/>
    <property type="match status" value="1"/>
</dbReference>
<dbReference type="GO" id="GO:0001653">
    <property type="term" value="F:peptide receptor activity"/>
    <property type="evidence" value="ECO:0007669"/>
    <property type="project" value="TreeGrafter"/>
</dbReference>
<dbReference type="GO" id="GO:0005886">
    <property type="term" value="C:plasma membrane"/>
    <property type="evidence" value="ECO:0007669"/>
    <property type="project" value="TreeGrafter"/>
</dbReference>
<dbReference type="GO" id="GO:0007168">
    <property type="term" value="P:receptor guanylyl cyclase signaling pathway"/>
    <property type="evidence" value="ECO:0007669"/>
    <property type="project" value="TreeGrafter"/>
</dbReference>
<evidence type="ECO:0000256" key="5">
    <source>
        <dbReference type="ARBA" id="ARBA00023136"/>
    </source>
</evidence>
<feature type="region of interest" description="Disordered" evidence="8">
    <location>
        <begin position="406"/>
        <end position="454"/>
    </location>
</feature>
<protein>
    <submittedName>
        <fullName evidence="11">Guanylate cyclase</fullName>
    </submittedName>
</protein>
<dbReference type="Proteomes" id="UP000199019">
    <property type="component" value="Unassembled WGS sequence"/>
</dbReference>
<dbReference type="PROSITE" id="PS50125">
    <property type="entry name" value="GUANYLATE_CYCLASE_2"/>
    <property type="match status" value="1"/>
</dbReference>
<keyword evidence="3" id="KW-0547">Nucleotide-binding</keyword>
<evidence type="ECO:0000256" key="7">
    <source>
        <dbReference type="RuleBase" id="RU000405"/>
    </source>
</evidence>
<dbReference type="InterPro" id="IPR018297">
    <property type="entry name" value="A/G_cyclase_CS"/>
</dbReference>
<dbReference type="STRING" id="587636.SAMN05216199_0726"/>
<keyword evidence="12" id="KW-1185">Reference proteome</keyword>
<reference evidence="12" key="1">
    <citation type="submission" date="2016-10" db="EMBL/GenBank/DDBJ databases">
        <authorList>
            <person name="Varghese N."/>
            <person name="Submissions S."/>
        </authorList>
    </citation>
    <scope>NUCLEOTIDE SEQUENCE [LARGE SCALE GENOMIC DNA]</scope>
    <source>
        <strain evidence="12">CGMCC 1.6963</strain>
    </source>
</reference>
<evidence type="ECO:0000259" key="10">
    <source>
        <dbReference type="PROSITE" id="PS50125"/>
    </source>
</evidence>
<dbReference type="PROSITE" id="PS00452">
    <property type="entry name" value="GUANYLATE_CYCLASE_1"/>
    <property type="match status" value="1"/>
</dbReference>
<dbReference type="EMBL" id="FOHB01000001">
    <property type="protein sequence ID" value="SER63148.1"/>
    <property type="molecule type" value="Genomic_DNA"/>
</dbReference>
<keyword evidence="6 7" id="KW-0456">Lyase</keyword>
<keyword evidence="5 9" id="KW-0472">Membrane</keyword>
<comment type="similarity">
    <text evidence="7">Belongs to the adenylyl cyclase class-4/guanylyl cyclase family.</text>
</comment>
<dbReference type="Gene3D" id="3.30.70.1230">
    <property type="entry name" value="Nucleotide cyclase"/>
    <property type="match status" value="1"/>
</dbReference>
<feature type="transmembrane region" description="Helical" evidence="9">
    <location>
        <begin position="31"/>
        <end position="52"/>
    </location>
</feature>
<keyword evidence="2 9" id="KW-0812">Transmembrane</keyword>
<dbReference type="GO" id="GO:0035556">
    <property type="term" value="P:intracellular signal transduction"/>
    <property type="evidence" value="ECO:0007669"/>
    <property type="project" value="InterPro"/>
</dbReference>
<evidence type="ECO:0000256" key="4">
    <source>
        <dbReference type="ARBA" id="ARBA00022989"/>
    </source>
</evidence>
<dbReference type="GO" id="GO:0004016">
    <property type="term" value="F:adenylate cyclase activity"/>
    <property type="evidence" value="ECO:0007669"/>
    <property type="project" value="TreeGrafter"/>
</dbReference>
<comment type="subcellular location">
    <subcellularLocation>
        <location evidence="1">Membrane</location>
    </subcellularLocation>
</comment>
<feature type="transmembrane region" description="Helical" evidence="9">
    <location>
        <begin position="165"/>
        <end position="188"/>
    </location>
</feature>
<evidence type="ECO:0000256" key="3">
    <source>
        <dbReference type="ARBA" id="ARBA00022741"/>
    </source>
</evidence>
<name>A0A1H9QRS1_9MICO</name>
<dbReference type="AlphaFoldDB" id="A0A1H9QRS1"/>
<dbReference type="OrthoDB" id="9806704at2"/>
<accession>A0A1H9QRS1</accession>